<evidence type="ECO:0000313" key="1">
    <source>
        <dbReference type="EMBL" id="MFC7617656.1"/>
    </source>
</evidence>
<comment type="caution">
    <text evidence="1">The sequence shown here is derived from an EMBL/GenBank/DDBJ whole genome shotgun (WGS) entry which is preliminary data.</text>
</comment>
<proteinExistence type="predicted"/>
<organism evidence="1 2">
    <name type="scientific">Actinokineospora soli</name>
    <dbReference type="NCBI Taxonomy" id="1048753"/>
    <lineage>
        <taxon>Bacteria</taxon>
        <taxon>Bacillati</taxon>
        <taxon>Actinomycetota</taxon>
        <taxon>Actinomycetes</taxon>
        <taxon>Pseudonocardiales</taxon>
        <taxon>Pseudonocardiaceae</taxon>
        <taxon>Actinokineospora</taxon>
    </lineage>
</organism>
<gene>
    <name evidence="1" type="ORF">ACFQV2_33875</name>
</gene>
<dbReference type="EMBL" id="JBHTEY010000004">
    <property type="protein sequence ID" value="MFC7617656.1"/>
    <property type="molecule type" value="Genomic_DNA"/>
</dbReference>
<protein>
    <submittedName>
        <fullName evidence="1">Uncharacterized protein</fullName>
    </submittedName>
</protein>
<reference evidence="2" key="1">
    <citation type="journal article" date="2019" name="Int. J. Syst. Evol. Microbiol.">
        <title>The Global Catalogue of Microorganisms (GCM) 10K type strain sequencing project: providing services to taxonomists for standard genome sequencing and annotation.</title>
        <authorList>
            <consortium name="The Broad Institute Genomics Platform"/>
            <consortium name="The Broad Institute Genome Sequencing Center for Infectious Disease"/>
            <person name="Wu L."/>
            <person name="Ma J."/>
        </authorList>
    </citation>
    <scope>NUCLEOTIDE SEQUENCE [LARGE SCALE GENOMIC DNA]</scope>
    <source>
        <strain evidence="2">JCM 17695</strain>
    </source>
</reference>
<keyword evidence="2" id="KW-1185">Reference proteome</keyword>
<evidence type="ECO:0000313" key="2">
    <source>
        <dbReference type="Proteomes" id="UP001596512"/>
    </source>
</evidence>
<sequence>MRPSEPTTNDTVACVLVLNARSSVRNQSGMYADVGRLSTWLEKPIHAGMLAPRGWLTGSVPARTTWSRHRVNTSLVPCRTHWSVITPAAQTGLATTCPVRSVAQS</sequence>
<accession>A0ABW2TW13</accession>
<dbReference type="Proteomes" id="UP001596512">
    <property type="component" value="Unassembled WGS sequence"/>
</dbReference>
<name>A0ABW2TW13_9PSEU</name>